<organism evidence="4 5">
    <name type="scientific">Acidianus brierleyi</name>
    <dbReference type="NCBI Taxonomy" id="41673"/>
    <lineage>
        <taxon>Archaea</taxon>
        <taxon>Thermoproteota</taxon>
        <taxon>Thermoprotei</taxon>
        <taxon>Sulfolobales</taxon>
        <taxon>Sulfolobaceae</taxon>
        <taxon>Acidianus</taxon>
    </lineage>
</organism>
<accession>A0A2U9IJ62</accession>
<dbReference type="GO" id="GO:0016853">
    <property type="term" value="F:isomerase activity"/>
    <property type="evidence" value="ECO:0007669"/>
    <property type="project" value="UniProtKB-KW"/>
</dbReference>
<dbReference type="GO" id="GO:0046872">
    <property type="term" value="F:metal ion binding"/>
    <property type="evidence" value="ECO:0007669"/>
    <property type="project" value="UniProtKB-KW"/>
</dbReference>
<evidence type="ECO:0000256" key="2">
    <source>
        <dbReference type="ARBA" id="ARBA00022723"/>
    </source>
</evidence>
<evidence type="ECO:0000256" key="1">
    <source>
        <dbReference type="ARBA" id="ARBA00010211"/>
    </source>
</evidence>
<dbReference type="Proteomes" id="UP000248044">
    <property type="component" value="Chromosome"/>
</dbReference>
<dbReference type="InterPro" id="IPR051121">
    <property type="entry name" value="FAH"/>
</dbReference>
<dbReference type="EMBL" id="CP029289">
    <property type="protein sequence ID" value="AWR96082.1"/>
    <property type="molecule type" value="Genomic_DNA"/>
</dbReference>
<keyword evidence="2" id="KW-0479">Metal-binding</keyword>
<evidence type="ECO:0000313" key="5">
    <source>
        <dbReference type="Proteomes" id="UP000248044"/>
    </source>
</evidence>
<name>A0A2U9IJ62_9CREN</name>
<feature type="domain" description="Fumarylacetoacetase-like C-terminal" evidence="3">
    <location>
        <begin position="42"/>
        <end position="253"/>
    </location>
</feature>
<sequence length="259" mass="29227">MENYFSEPKGESYQINEIKQVPFLPSAIICTLTNSYIMTGAESKEEAREMLGSPKFFLKLPSIVIGNKDTIYAPKSGIRPEVEIGVVIKENTKNIDKNQVKDYILGYVVFNDVTAPGEFKKDWYYAKRRDPNDGEIKKMLIRGNHFRNKNRDTFAPLGSIIVTPEDVKIEGLKMRSYYAGNVIQEGTTDEFVFSIEEIISELSKIVTIPKFSIVSTGTVGYREASEASEYKIDAINGLMEVEVEKIGKLSNPVEIEKNL</sequence>
<reference evidence="4 5" key="1">
    <citation type="submission" date="2018-05" db="EMBL/GenBank/DDBJ databases">
        <title>Complete Genome Sequences of Extremely Thermoacidophilic, Metal-Mobilizing Type-Strain Members of the Archaeal Family Sulfolobaceae: Acidianus brierleyi DSM-1651T, Acidianus sulfidivorans DSM-18786T, Metallosphaera hakonensis DSM-7519T, and Metallosphaera prunae DSM-10039T.</title>
        <authorList>
            <person name="Counts J.A."/>
            <person name="Kelly R.M."/>
        </authorList>
    </citation>
    <scope>NUCLEOTIDE SEQUENCE [LARGE SCALE GENOMIC DNA]</scope>
    <source>
        <strain evidence="4 5">DSM 1651</strain>
    </source>
</reference>
<keyword evidence="4" id="KW-0413">Isomerase</keyword>
<dbReference type="InterPro" id="IPR011234">
    <property type="entry name" value="Fumarylacetoacetase-like_C"/>
</dbReference>
<comment type="similarity">
    <text evidence="1">Belongs to the FAH family.</text>
</comment>
<dbReference type="Pfam" id="PF01557">
    <property type="entry name" value="FAA_hydrolase"/>
    <property type="match status" value="1"/>
</dbReference>
<dbReference type="InterPro" id="IPR036663">
    <property type="entry name" value="Fumarylacetoacetase_C_sf"/>
</dbReference>
<dbReference type="SUPFAM" id="SSF56529">
    <property type="entry name" value="FAH"/>
    <property type="match status" value="1"/>
</dbReference>
<dbReference type="KEGG" id="abri:DFR85_15415"/>
<keyword evidence="5" id="KW-1185">Reference proteome</keyword>
<proteinExistence type="inferred from homology"/>
<dbReference type="GO" id="GO:0044281">
    <property type="term" value="P:small molecule metabolic process"/>
    <property type="evidence" value="ECO:0007669"/>
    <property type="project" value="UniProtKB-ARBA"/>
</dbReference>
<dbReference type="PANTHER" id="PTHR42796:SF4">
    <property type="entry name" value="FUMARYLACETOACETATE HYDROLASE DOMAIN-CONTAINING PROTEIN 2A"/>
    <property type="match status" value="1"/>
</dbReference>
<evidence type="ECO:0000313" key="4">
    <source>
        <dbReference type="EMBL" id="AWR96082.1"/>
    </source>
</evidence>
<dbReference type="OrthoDB" id="6242at2157"/>
<dbReference type="AlphaFoldDB" id="A0A2U9IJ62"/>
<dbReference type="PANTHER" id="PTHR42796">
    <property type="entry name" value="FUMARYLACETOACETATE HYDROLASE DOMAIN-CONTAINING PROTEIN 2A-RELATED"/>
    <property type="match status" value="1"/>
</dbReference>
<gene>
    <name evidence="4" type="ORF">DFR85_15415</name>
</gene>
<evidence type="ECO:0000259" key="3">
    <source>
        <dbReference type="Pfam" id="PF01557"/>
    </source>
</evidence>
<dbReference type="Gene3D" id="3.90.850.10">
    <property type="entry name" value="Fumarylacetoacetase-like, C-terminal domain"/>
    <property type="match status" value="1"/>
</dbReference>
<protein>
    <submittedName>
        <fullName evidence="4">2-hydroxyhepta-2,4-diene-1,7-dioate isomerase</fullName>
    </submittedName>
</protein>